<proteinExistence type="predicted"/>
<sequence>MKTNLLTTIIGTLLIVVGTFLPWVSALGISLNGWKQSFGFAVFFVIVGIVALGLNFLGKKWSNIVSIVFSVILILAAVLAVTAFNEKFGSAGPGIWMVLIGGVVNSVGSILGLKQKKAE</sequence>
<dbReference type="Proteomes" id="UP001501126">
    <property type="component" value="Unassembled WGS sequence"/>
</dbReference>
<dbReference type="EMBL" id="BAAAFH010000022">
    <property type="protein sequence ID" value="GAA0876279.1"/>
    <property type="molecule type" value="Genomic_DNA"/>
</dbReference>
<feature type="transmembrane region" description="Helical" evidence="1">
    <location>
        <begin position="38"/>
        <end position="57"/>
    </location>
</feature>
<feature type="transmembrane region" description="Helical" evidence="1">
    <location>
        <begin position="64"/>
        <end position="83"/>
    </location>
</feature>
<evidence type="ECO:0000313" key="3">
    <source>
        <dbReference type="Proteomes" id="UP001501126"/>
    </source>
</evidence>
<protein>
    <submittedName>
        <fullName evidence="2">Uncharacterized protein</fullName>
    </submittedName>
</protein>
<keyword evidence="1" id="KW-1133">Transmembrane helix</keyword>
<feature type="transmembrane region" description="Helical" evidence="1">
    <location>
        <begin position="95"/>
        <end position="113"/>
    </location>
</feature>
<comment type="caution">
    <text evidence="2">The sequence shown here is derived from an EMBL/GenBank/DDBJ whole genome shotgun (WGS) entry which is preliminary data.</text>
</comment>
<reference evidence="2 3" key="1">
    <citation type="journal article" date="2019" name="Int. J. Syst. Evol. Microbiol.">
        <title>The Global Catalogue of Microorganisms (GCM) 10K type strain sequencing project: providing services to taxonomists for standard genome sequencing and annotation.</title>
        <authorList>
            <consortium name="The Broad Institute Genomics Platform"/>
            <consortium name="The Broad Institute Genome Sequencing Center for Infectious Disease"/>
            <person name="Wu L."/>
            <person name="Ma J."/>
        </authorList>
    </citation>
    <scope>NUCLEOTIDE SEQUENCE [LARGE SCALE GENOMIC DNA]</scope>
    <source>
        <strain evidence="2 3">JCM 16083</strain>
    </source>
</reference>
<keyword evidence="1" id="KW-0472">Membrane</keyword>
<organism evidence="2 3">
    <name type="scientific">Wandonia haliotis</name>
    <dbReference type="NCBI Taxonomy" id="574963"/>
    <lineage>
        <taxon>Bacteria</taxon>
        <taxon>Pseudomonadati</taxon>
        <taxon>Bacteroidota</taxon>
        <taxon>Flavobacteriia</taxon>
        <taxon>Flavobacteriales</taxon>
        <taxon>Crocinitomicaceae</taxon>
        <taxon>Wandonia</taxon>
    </lineage>
</organism>
<keyword evidence="3" id="KW-1185">Reference proteome</keyword>
<dbReference type="RefSeq" id="WP_343788771.1">
    <property type="nucleotide sequence ID" value="NZ_BAAAFH010000022.1"/>
</dbReference>
<evidence type="ECO:0000313" key="2">
    <source>
        <dbReference type="EMBL" id="GAA0876279.1"/>
    </source>
</evidence>
<accession>A0ABN1MSG4</accession>
<name>A0ABN1MSG4_9FLAO</name>
<keyword evidence="1" id="KW-0812">Transmembrane</keyword>
<gene>
    <name evidence="2" type="ORF">GCM10009118_26890</name>
</gene>
<evidence type="ECO:0000256" key="1">
    <source>
        <dbReference type="SAM" id="Phobius"/>
    </source>
</evidence>